<proteinExistence type="predicted"/>
<protein>
    <submittedName>
        <fullName evidence="1">Uncharacterized protein</fullName>
    </submittedName>
</protein>
<name>A0ABQ9XBF2_9EUKA</name>
<keyword evidence="2" id="KW-1185">Reference proteome</keyword>
<organism evidence="1 2">
    <name type="scientific">Blattamonas nauphoetae</name>
    <dbReference type="NCBI Taxonomy" id="2049346"/>
    <lineage>
        <taxon>Eukaryota</taxon>
        <taxon>Metamonada</taxon>
        <taxon>Preaxostyla</taxon>
        <taxon>Oxymonadida</taxon>
        <taxon>Blattamonas</taxon>
    </lineage>
</organism>
<dbReference type="EMBL" id="JARBJD010000173">
    <property type="protein sequence ID" value="KAK2948588.1"/>
    <property type="molecule type" value="Genomic_DNA"/>
</dbReference>
<evidence type="ECO:0000313" key="2">
    <source>
        <dbReference type="Proteomes" id="UP001281761"/>
    </source>
</evidence>
<reference evidence="1 2" key="1">
    <citation type="journal article" date="2022" name="bioRxiv">
        <title>Genomics of Preaxostyla Flagellates Illuminates Evolutionary Transitions and the Path Towards Mitochondrial Loss.</title>
        <authorList>
            <person name="Novak L.V.F."/>
            <person name="Treitli S.C."/>
            <person name="Pyrih J."/>
            <person name="Halakuc P."/>
            <person name="Pipaliya S.V."/>
            <person name="Vacek V."/>
            <person name="Brzon O."/>
            <person name="Soukal P."/>
            <person name="Eme L."/>
            <person name="Dacks J.B."/>
            <person name="Karnkowska A."/>
            <person name="Elias M."/>
            <person name="Hampl V."/>
        </authorList>
    </citation>
    <scope>NUCLEOTIDE SEQUENCE [LARGE SCALE GENOMIC DNA]</scope>
    <source>
        <strain evidence="1">NAU3</strain>
        <tissue evidence="1">Gut</tissue>
    </source>
</reference>
<accession>A0ABQ9XBF2</accession>
<evidence type="ECO:0000313" key="1">
    <source>
        <dbReference type="EMBL" id="KAK2948588.1"/>
    </source>
</evidence>
<comment type="caution">
    <text evidence="1">The sequence shown here is derived from an EMBL/GenBank/DDBJ whole genome shotgun (WGS) entry which is preliminary data.</text>
</comment>
<sequence>MEILISLYGWCSPKVRLTLVHADLVPQLIMTLNPLSLSFTEAADIHEYLMNSIVLSFKQITPYGLAKLGIKDRNEQQAVHKTVFTQVLVPSEKYICHLCTNRNSIINGKQSESFLELLAQLLEQSLYYQPTLDFVLHLPVFLPIPSCLSFFENERSIRQFLRDLVVTLREWNEKGGEVRQIWKTVHRLLRMEDIEDVIDTKLGNDKNASYGRSLVANSISLNNLQGMNIPEQE</sequence>
<gene>
    <name evidence="1" type="ORF">BLNAU_16487</name>
</gene>
<dbReference type="Proteomes" id="UP001281761">
    <property type="component" value="Unassembled WGS sequence"/>
</dbReference>